<feature type="region of interest" description="Disordered" evidence="1">
    <location>
        <begin position="1"/>
        <end position="50"/>
    </location>
</feature>
<feature type="compositionally biased region" description="Low complexity" evidence="1">
    <location>
        <begin position="75"/>
        <end position="117"/>
    </location>
</feature>
<evidence type="ECO:0000313" key="3">
    <source>
        <dbReference type="Proteomes" id="UP000248961"/>
    </source>
</evidence>
<accession>A0A395HMV9</accession>
<dbReference type="AlphaFoldDB" id="A0A395HMV9"/>
<dbReference type="EMBL" id="KZ824306">
    <property type="protein sequence ID" value="RAL09177.1"/>
    <property type="molecule type" value="Genomic_DNA"/>
</dbReference>
<reference evidence="2 3" key="1">
    <citation type="submission" date="2018-02" db="EMBL/GenBank/DDBJ databases">
        <title>The genomes of Aspergillus section Nigri reveals drivers in fungal speciation.</title>
        <authorList>
            <consortium name="DOE Joint Genome Institute"/>
            <person name="Vesth T.C."/>
            <person name="Nybo J."/>
            <person name="Theobald S."/>
            <person name="Brandl J."/>
            <person name="Frisvad J.C."/>
            <person name="Nielsen K.F."/>
            <person name="Lyhne E.K."/>
            <person name="Kogle M.E."/>
            <person name="Kuo A."/>
            <person name="Riley R."/>
            <person name="Clum A."/>
            <person name="Nolan M."/>
            <person name="Lipzen A."/>
            <person name="Salamov A."/>
            <person name="Henrissat B."/>
            <person name="Wiebenga A."/>
            <person name="De vries R.P."/>
            <person name="Grigoriev I.V."/>
            <person name="Mortensen U.H."/>
            <person name="Andersen M.R."/>
            <person name="Baker S.E."/>
        </authorList>
    </citation>
    <scope>NUCLEOTIDE SEQUENCE [LARGE SCALE GENOMIC DNA]</scope>
    <source>
        <strain evidence="2 3">CBS 101889</strain>
    </source>
</reference>
<dbReference type="OrthoDB" id="4498167at2759"/>
<evidence type="ECO:0000256" key="1">
    <source>
        <dbReference type="SAM" id="MobiDB-lite"/>
    </source>
</evidence>
<dbReference type="GeneID" id="37194716"/>
<gene>
    <name evidence="2" type="ORF">BO97DRAFT_186148</name>
</gene>
<proteinExistence type="predicted"/>
<dbReference type="VEuPathDB" id="FungiDB:BO97DRAFT_186148"/>
<organism evidence="2 3">
    <name type="scientific">Aspergillus homomorphus (strain CBS 101889)</name>
    <dbReference type="NCBI Taxonomy" id="1450537"/>
    <lineage>
        <taxon>Eukaryota</taxon>
        <taxon>Fungi</taxon>
        <taxon>Dikarya</taxon>
        <taxon>Ascomycota</taxon>
        <taxon>Pezizomycotina</taxon>
        <taxon>Eurotiomycetes</taxon>
        <taxon>Eurotiomycetidae</taxon>
        <taxon>Eurotiales</taxon>
        <taxon>Aspergillaceae</taxon>
        <taxon>Aspergillus</taxon>
        <taxon>Aspergillus subgen. Circumdati</taxon>
    </lineage>
</organism>
<dbReference type="RefSeq" id="XP_025548331.1">
    <property type="nucleotide sequence ID" value="XM_025690427.1"/>
</dbReference>
<evidence type="ECO:0000313" key="2">
    <source>
        <dbReference type="EMBL" id="RAL09177.1"/>
    </source>
</evidence>
<feature type="region of interest" description="Disordered" evidence="1">
    <location>
        <begin position="74"/>
        <end position="117"/>
    </location>
</feature>
<sequence length="117" mass="12450">MPFLQDTMATSMHEEQLRSMPPTAGEGCRPPGEHHIVSSSRASDPHSSVEDYNRVMLEYTQRRMANFAEFEDHNGSFASRSSRSSQTSGNSGSSTSGVLARQAAGPTAASAGTPDSS</sequence>
<protein>
    <submittedName>
        <fullName evidence="2">Uncharacterized protein</fullName>
    </submittedName>
</protein>
<name>A0A395HMV9_ASPHC</name>
<dbReference type="Proteomes" id="UP000248961">
    <property type="component" value="Unassembled WGS sequence"/>
</dbReference>
<keyword evidence="3" id="KW-1185">Reference proteome</keyword>